<dbReference type="SMART" id="SM00248">
    <property type="entry name" value="ANK"/>
    <property type="match status" value="7"/>
</dbReference>
<dbReference type="AlphaFoldDB" id="A0AAD6C5N2"/>
<dbReference type="PROSITE" id="PS50088">
    <property type="entry name" value="ANK_REPEAT"/>
    <property type="match status" value="4"/>
</dbReference>
<dbReference type="Pfam" id="PF13637">
    <property type="entry name" value="Ank_4"/>
    <property type="match status" value="1"/>
</dbReference>
<gene>
    <name evidence="5" type="ORF">N7458_006185</name>
</gene>
<dbReference type="InterPro" id="IPR036770">
    <property type="entry name" value="Ankyrin_rpt-contain_sf"/>
</dbReference>
<comment type="caution">
    <text evidence="5">The sequence shown here is derived from an EMBL/GenBank/DDBJ whole genome shotgun (WGS) entry which is preliminary data.</text>
</comment>
<keyword evidence="2 3" id="KW-0040">ANK repeat</keyword>
<reference evidence="5" key="2">
    <citation type="journal article" date="2023" name="IMA Fungus">
        <title>Comparative genomic study of the Penicillium genus elucidates a diverse pangenome and 15 lateral gene transfer events.</title>
        <authorList>
            <person name="Petersen C."/>
            <person name="Sorensen T."/>
            <person name="Nielsen M.R."/>
            <person name="Sondergaard T.E."/>
            <person name="Sorensen J.L."/>
            <person name="Fitzpatrick D.A."/>
            <person name="Frisvad J.C."/>
            <person name="Nielsen K.L."/>
        </authorList>
    </citation>
    <scope>NUCLEOTIDE SEQUENCE</scope>
    <source>
        <strain evidence="5">IBT 16125</strain>
    </source>
</reference>
<dbReference type="Gene3D" id="1.25.40.20">
    <property type="entry name" value="Ankyrin repeat-containing domain"/>
    <property type="match status" value="3"/>
</dbReference>
<dbReference type="PROSITE" id="PS50297">
    <property type="entry name" value="ANK_REP_REGION"/>
    <property type="match status" value="3"/>
</dbReference>
<keyword evidence="1" id="KW-0677">Repeat</keyword>
<feature type="repeat" description="ANK" evidence="3">
    <location>
        <begin position="44"/>
        <end position="76"/>
    </location>
</feature>
<sequence length="310" mass="34028">MATKSKPEEDQPVENIIIAADHGRLDLVTTLLESGADPNTVDEVGTSALHNAAKRGHWHIARLLLEKNASPSIQDGNDAIPLHLAIRAGHKQIVRVLLDYDPSTCNFKENGRNEPLYIAAVFGHADIVQNLLDCGATTLAPSGDETALHLAARKGHHDVHAKDYTGNTPFAYAVEKGHERAVDVFLRHYPELGKTCNGHKNLLFHRAIEMRKVEMVRIFSSHGTDVEMKDSSGQRALHRAVGTENTELIQLILEYGPVIDAKENYGFTPSQTTRDPKIRMLLRNHANTHAKGPSLPVAPTTAAPPPEYKA</sequence>
<evidence type="ECO:0000256" key="1">
    <source>
        <dbReference type="ARBA" id="ARBA00022737"/>
    </source>
</evidence>
<feature type="repeat" description="ANK" evidence="3">
    <location>
        <begin position="77"/>
        <end position="99"/>
    </location>
</feature>
<feature type="repeat" description="ANK" evidence="3">
    <location>
        <begin position="16"/>
        <end position="43"/>
    </location>
</feature>
<dbReference type="RefSeq" id="XP_056765271.1">
    <property type="nucleotide sequence ID" value="XM_056909567.1"/>
</dbReference>
<dbReference type="GeneID" id="81599810"/>
<feature type="region of interest" description="Disordered" evidence="4">
    <location>
        <begin position="287"/>
        <end position="310"/>
    </location>
</feature>
<feature type="repeat" description="ANK" evidence="3">
    <location>
        <begin position="232"/>
        <end position="264"/>
    </location>
</feature>
<name>A0AAD6C5N2_9EURO</name>
<dbReference type="SUPFAM" id="SSF48403">
    <property type="entry name" value="Ankyrin repeat"/>
    <property type="match status" value="1"/>
</dbReference>
<organism evidence="5 6">
    <name type="scientific">Penicillium daleae</name>
    <dbReference type="NCBI Taxonomy" id="63821"/>
    <lineage>
        <taxon>Eukaryota</taxon>
        <taxon>Fungi</taxon>
        <taxon>Dikarya</taxon>
        <taxon>Ascomycota</taxon>
        <taxon>Pezizomycotina</taxon>
        <taxon>Eurotiomycetes</taxon>
        <taxon>Eurotiomycetidae</taxon>
        <taxon>Eurotiales</taxon>
        <taxon>Aspergillaceae</taxon>
        <taxon>Penicillium</taxon>
    </lineage>
</organism>
<dbReference type="EMBL" id="JAPVEA010000006">
    <property type="protein sequence ID" value="KAJ5449736.1"/>
    <property type="molecule type" value="Genomic_DNA"/>
</dbReference>
<accession>A0AAD6C5N2</accession>
<dbReference type="Proteomes" id="UP001213681">
    <property type="component" value="Unassembled WGS sequence"/>
</dbReference>
<dbReference type="PANTHER" id="PTHR24198:SF165">
    <property type="entry name" value="ANKYRIN REPEAT-CONTAINING PROTEIN-RELATED"/>
    <property type="match status" value="1"/>
</dbReference>
<dbReference type="Pfam" id="PF12796">
    <property type="entry name" value="Ank_2"/>
    <property type="match status" value="2"/>
</dbReference>
<keyword evidence="6" id="KW-1185">Reference proteome</keyword>
<evidence type="ECO:0000256" key="2">
    <source>
        <dbReference type="ARBA" id="ARBA00023043"/>
    </source>
</evidence>
<dbReference type="PANTHER" id="PTHR24198">
    <property type="entry name" value="ANKYRIN REPEAT AND PROTEIN KINASE DOMAIN-CONTAINING PROTEIN"/>
    <property type="match status" value="1"/>
</dbReference>
<reference evidence="5" key="1">
    <citation type="submission" date="2022-12" db="EMBL/GenBank/DDBJ databases">
        <authorList>
            <person name="Petersen C."/>
        </authorList>
    </citation>
    <scope>NUCLEOTIDE SEQUENCE</scope>
    <source>
        <strain evidence="5">IBT 16125</strain>
    </source>
</reference>
<evidence type="ECO:0000313" key="6">
    <source>
        <dbReference type="Proteomes" id="UP001213681"/>
    </source>
</evidence>
<evidence type="ECO:0000313" key="5">
    <source>
        <dbReference type="EMBL" id="KAJ5449736.1"/>
    </source>
</evidence>
<protein>
    <submittedName>
        <fullName evidence="5">Uncharacterized protein</fullName>
    </submittedName>
</protein>
<evidence type="ECO:0000256" key="4">
    <source>
        <dbReference type="SAM" id="MobiDB-lite"/>
    </source>
</evidence>
<evidence type="ECO:0000256" key="3">
    <source>
        <dbReference type="PROSITE-ProRule" id="PRU00023"/>
    </source>
</evidence>
<dbReference type="InterPro" id="IPR002110">
    <property type="entry name" value="Ankyrin_rpt"/>
</dbReference>
<proteinExistence type="predicted"/>